<evidence type="ECO:0000313" key="1">
    <source>
        <dbReference type="EMBL" id="KAK2024603.1"/>
    </source>
</evidence>
<dbReference type="EMBL" id="MU842959">
    <property type="protein sequence ID" value="KAK2024603.1"/>
    <property type="molecule type" value="Genomic_DNA"/>
</dbReference>
<evidence type="ECO:0000313" key="2">
    <source>
        <dbReference type="Proteomes" id="UP001232148"/>
    </source>
</evidence>
<gene>
    <name evidence="1" type="ORF">LX32DRAFT_93490</name>
</gene>
<name>A0AAD9H9H2_9PEZI</name>
<dbReference type="AlphaFoldDB" id="A0AAD9H9H2"/>
<sequence>MCKHLSVPIHDKRQGSTRFEVRASSSTFLRRLADQSWLFQSITTSRLRTWQSARTIIPRQLLSSRTEKSPVMQYSSDITTLKLPAPGLPSPHDLFVLGLCSVLTGDHGELG</sequence>
<proteinExistence type="predicted"/>
<protein>
    <submittedName>
        <fullName evidence="1">Uncharacterized protein</fullName>
    </submittedName>
</protein>
<accession>A0AAD9H9H2</accession>
<comment type="caution">
    <text evidence="1">The sequence shown here is derived from an EMBL/GenBank/DDBJ whole genome shotgun (WGS) entry which is preliminary data.</text>
</comment>
<reference evidence="1" key="1">
    <citation type="submission" date="2021-06" db="EMBL/GenBank/DDBJ databases">
        <title>Comparative genomics, transcriptomics and evolutionary studies reveal genomic signatures of adaptation to plant cell wall in hemibiotrophic fungi.</title>
        <authorList>
            <consortium name="DOE Joint Genome Institute"/>
            <person name="Baroncelli R."/>
            <person name="Diaz J.F."/>
            <person name="Benocci T."/>
            <person name="Peng M."/>
            <person name="Battaglia E."/>
            <person name="Haridas S."/>
            <person name="Andreopoulos W."/>
            <person name="Labutti K."/>
            <person name="Pangilinan J."/>
            <person name="Floch G.L."/>
            <person name="Makela M.R."/>
            <person name="Henrissat B."/>
            <person name="Grigoriev I.V."/>
            <person name="Crouch J.A."/>
            <person name="De Vries R.P."/>
            <person name="Sukno S.A."/>
            <person name="Thon M.R."/>
        </authorList>
    </citation>
    <scope>NUCLEOTIDE SEQUENCE</scope>
    <source>
        <strain evidence="1">MAFF235873</strain>
    </source>
</reference>
<keyword evidence="2" id="KW-1185">Reference proteome</keyword>
<dbReference type="Proteomes" id="UP001232148">
    <property type="component" value="Unassembled WGS sequence"/>
</dbReference>
<organism evidence="1 2">
    <name type="scientific">Colletotrichum zoysiae</name>
    <dbReference type="NCBI Taxonomy" id="1216348"/>
    <lineage>
        <taxon>Eukaryota</taxon>
        <taxon>Fungi</taxon>
        <taxon>Dikarya</taxon>
        <taxon>Ascomycota</taxon>
        <taxon>Pezizomycotina</taxon>
        <taxon>Sordariomycetes</taxon>
        <taxon>Hypocreomycetidae</taxon>
        <taxon>Glomerellales</taxon>
        <taxon>Glomerellaceae</taxon>
        <taxon>Colletotrichum</taxon>
        <taxon>Colletotrichum graminicola species complex</taxon>
    </lineage>
</organism>